<dbReference type="HAMAP" id="MF_00917">
    <property type="entry name" value="QueE"/>
    <property type="match status" value="1"/>
</dbReference>
<keyword evidence="3 8" id="KW-0479">Metal-binding</keyword>
<dbReference type="InterPro" id="IPR013785">
    <property type="entry name" value="Aldolase_TIM"/>
</dbReference>
<dbReference type="InterPro" id="IPR007197">
    <property type="entry name" value="rSAM"/>
</dbReference>
<dbReference type="SUPFAM" id="SSF102114">
    <property type="entry name" value="Radical SAM enzymes"/>
    <property type="match status" value="1"/>
</dbReference>
<keyword evidence="11" id="KW-1185">Reference proteome</keyword>
<keyword evidence="4 8" id="KW-0460">Magnesium</keyword>
<comment type="function">
    <text evidence="8">Catalyzes the complex heterocyclic radical-mediated conversion of 6-carboxy-5,6,7,8-tetrahydropterin (CPH4) to 7-carboxy-7-deazaguanine (CDG), a step common to the biosynthetic pathways of all 7-deazapurine-containing compounds.</text>
</comment>
<feature type="binding site" evidence="8">
    <location>
        <position position="33"/>
    </location>
    <ligand>
        <name>[4Fe-4S] cluster</name>
        <dbReference type="ChEBI" id="CHEBI:49883"/>
        <note>4Fe-4S-S-AdoMet</note>
    </ligand>
</feature>
<dbReference type="PROSITE" id="PS51918">
    <property type="entry name" value="RADICAL_SAM"/>
    <property type="match status" value="1"/>
</dbReference>
<dbReference type="PIRSF" id="PIRSF000370">
    <property type="entry name" value="QueE"/>
    <property type="match status" value="1"/>
</dbReference>
<protein>
    <recommendedName>
        <fullName evidence="8">7-carboxy-7-deazaguanine synthase</fullName>
        <shortName evidence="8">CDG synthase</shortName>
        <ecNumber evidence="8">4.3.99.3</ecNumber>
    </recommendedName>
    <alternativeName>
        <fullName evidence="8">Queuosine biosynthesis protein QueE</fullName>
    </alternativeName>
</protein>
<dbReference type="PANTHER" id="PTHR42836:SF1">
    <property type="entry name" value="7-CARBOXY-7-DEAZAGUANINE SYNTHASE"/>
    <property type="match status" value="1"/>
</dbReference>
<feature type="binding site" evidence="8">
    <location>
        <position position="29"/>
    </location>
    <ligand>
        <name>substrate</name>
    </ligand>
</feature>
<comment type="catalytic activity">
    <reaction evidence="8">
        <text>6-carboxy-5,6,7,8-tetrahydropterin + H(+) = 7-carboxy-7-carbaguanine + NH4(+)</text>
        <dbReference type="Rhea" id="RHEA:27974"/>
        <dbReference type="ChEBI" id="CHEBI:15378"/>
        <dbReference type="ChEBI" id="CHEBI:28938"/>
        <dbReference type="ChEBI" id="CHEBI:61032"/>
        <dbReference type="ChEBI" id="CHEBI:61036"/>
        <dbReference type="EC" id="4.3.99.3"/>
    </reaction>
</comment>
<name>A0A1H9T7S0_9BACI</name>
<dbReference type="EMBL" id="FOGV01000009">
    <property type="protein sequence ID" value="SER93320.1"/>
    <property type="molecule type" value="Genomic_DNA"/>
</dbReference>
<gene>
    <name evidence="8" type="primary">queE</name>
    <name evidence="10" type="ORF">SAMN05444126_10930</name>
</gene>
<comment type="cofactor">
    <cofactor evidence="8">
        <name>[4Fe-4S] cluster</name>
        <dbReference type="ChEBI" id="CHEBI:49883"/>
    </cofactor>
    <text evidence="8">Binds 1 [4Fe-4S] cluster. The cluster is coordinated with 3 cysteines and an exchangeable S-adenosyl-L-methionine.</text>
</comment>
<evidence type="ECO:0000313" key="11">
    <source>
        <dbReference type="Proteomes" id="UP000199318"/>
    </source>
</evidence>
<accession>A0A1H9T7S0</accession>
<dbReference type="GO" id="GO:0008616">
    <property type="term" value="P:tRNA queuosine(34) biosynthetic process"/>
    <property type="evidence" value="ECO:0007669"/>
    <property type="project" value="UniProtKB-UniRule"/>
</dbReference>
<feature type="binding site" evidence="8">
    <location>
        <position position="37"/>
    </location>
    <ligand>
        <name>[4Fe-4S] cluster</name>
        <dbReference type="ChEBI" id="CHEBI:49883"/>
        <note>4Fe-4S-S-AdoMet</note>
    </ligand>
</feature>
<evidence type="ECO:0000256" key="7">
    <source>
        <dbReference type="ARBA" id="ARBA00023239"/>
    </source>
</evidence>
<dbReference type="PANTHER" id="PTHR42836">
    <property type="entry name" value="7-CARBOXY-7-DEAZAGUANINE SYNTHASE"/>
    <property type="match status" value="1"/>
</dbReference>
<keyword evidence="1 8" id="KW-0004">4Fe-4S</keyword>
<feature type="binding site" evidence="8">
    <location>
        <begin position="39"/>
        <end position="41"/>
    </location>
    <ligand>
        <name>S-adenosyl-L-methionine</name>
        <dbReference type="ChEBI" id="CHEBI:59789"/>
    </ligand>
</feature>
<feature type="binding site" evidence="8">
    <location>
        <begin position="126"/>
        <end position="128"/>
    </location>
    <ligand>
        <name>S-adenosyl-L-methionine</name>
        <dbReference type="ChEBI" id="CHEBI:59789"/>
    </ligand>
</feature>
<dbReference type="CDD" id="cd01335">
    <property type="entry name" value="Radical_SAM"/>
    <property type="match status" value="1"/>
</dbReference>
<keyword evidence="7 8" id="KW-0456">Lyase</keyword>
<feature type="binding site" evidence="8">
    <location>
        <position position="42"/>
    </location>
    <ligand>
        <name>Mg(2+)</name>
        <dbReference type="ChEBI" id="CHEBI:18420"/>
    </ligand>
</feature>
<keyword evidence="8" id="KW-0671">Queuosine biosynthesis</keyword>
<dbReference type="GO" id="GO:0000287">
    <property type="term" value="F:magnesium ion binding"/>
    <property type="evidence" value="ECO:0007669"/>
    <property type="project" value="UniProtKB-UniRule"/>
</dbReference>
<evidence type="ECO:0000256" key="2">
    <source>
        <dbReference type="ARBA" id="ARBA00022691"/>
    </source>
</evidence>
<evidence type="ECO:0000256" key="3">
    <source>
        <dbReference type="ARBA" id="ARBA00022723"/>
    </source>
</evidence>
<comment type="pathway">
    <text evidence="8">Purine metabolism; 7-cyano-7-deazaguanine biosynthesis.</text>
</comment>
<comment type="subunit">
    <text evidence="8">Homodimer.</text>
</comment>
<dbReference type="Gene3D" id="3.20.20.70">
    <property type="entry name" value="Aldolase class I"/>
    <property type="match status" value="1"/>
</dbReference>
<keyword evidence="6 8" id="KW-0411">Iron-sulfur</keyword>
<dbReference type="STRING" id="1464123.SAMN05444126_10930"/>
<feature type="binding site" evidence="8">
    <location>
        <position position="40"/>
    </location>
    <ligand>
        <name>[4Fe-4S] cluster</name>
        <dbReference type="ChEBI" id="CHEBI:49883"/>
        <note>4Fe-4S-S-AdoMet</note>
    </ligand>
</feature>
<keyword evidence="2 8" id="KW-0949">S-adenosyl-L-methionine</keyword>
<dbReference type="UniPathway" id="UPA00391"/>
<dbReference type="NCBIfam" id="TIGR03365">
    <property type="entry name" value="Bsubt_queE"/>
    <property type="match status" value="1"/>
</dbReference>
<comment type="caution">
    <text evidence="10">The sequence shown here is derived from an EMBL/GenBank/DDBJ whole genome shotgun (WGS) entry which is preliminary data.</text>
</comment>
<dbReference type="GO" id="GO:0051539">
    <property type="term" value="F:4 iron, 4 sulfur cluster binding"/>
    <property type="evidence" value="ECO:0007669"/>
    <property type="project" value="UniProtKB-UniRule"/>
</dbReference>
<proteinExistence type="inferred from homology"/>
<reference evidence="11" key="1">
    <citation type="submission" date="2016-10" db="EMBL/GenBank/DDBJ databases">
        <authorList>
            <person name="de Groot N.N."/>
        </authorList>
    </citation>
    <scope>NUCLEOTIDE SEQUENCE [LARGE SCALE GENOMIC DNA]</scope>
    <source>
        <strain evidence="11">10nlg</strain>
    </source>
</reference>
<evidence type="ECO:0000256" key="1">
    <source>
        <dbReference type="ARBA" id="ARBA00022485"/>
    </source>
</evidence>
<dbReference type="SFLD" id="SFLDF00300">
    <property type="entry name" value="7-carboxy-7-deazaguanine_synth"/>
    <property type="match status" value="1"/>
</dbReference>
<dbReference type="Proteomes" id="UP000199318">
    <property type="component" value="Unassembled WGS sequence"/>
</dbReference>
<dbReference type="EC" id="4.3.99.3" evidence="8"/>
<dbReference type="InterPro" id="IPR058240">
    <property type="entry name" value="rSAM_sf"/>
</dbReference>
<feature type="binding site" evidence="8">
    <location>
        <begin position="14"/>
        <end position="16"/>
    </location>
    <ligand>
        <name>substrate</name>
    </ligand>
</feature>
<evidence type="ECO:0000256" key="6">
    <source>
        <dbReference type="ARBA" id="ARBA00023014"/>
    </source>
</evidence>
<comment type="cofactor">
    <cofactor evidence="8">
        <name>S-adenosyl-L-methionine</name>
        <dbReference type="ChEBI" id="CHEBI:59789"/>
    </cofactor>
    <text evidence="8">Binds 1 S-adenosyl-L-methionine per subunit.</text>
</comment>
<evidence type="ECO:0000313" key="10">
    <source>
        <dbReference type="EMBL" id="SER93320.1"/>
    </source>
</evidence>
<dbReference type="RefSeq" id="WP_093072643.1">
    <property type="nucleotide sequence ID" value="NZ_FOGV01000009.1"/>
</dbReference>
<dbReference type="AlphaFoldDB" id="A0A1H9T7S0"/>
<feature type="binding site" evidence="8">
    <location>
        <position position="80"/>
    </location>
    <ligand>
        <name>substrate</name>
    </ligand>
</feature>
<dbReference type="Pfam" id="PF04055">
    <property type="entry name" value="Radical_SAM"/>
    <property type="match status" value="1"/>
</dbReference>
<dbReference type="SFLD" id="SFLDS00029">
    <property type="entry name" value="Radical_SAM"/>
    <property type="match status" value="1"/>
</dbReference>
<feature type="domain" description="Radical SAM core" evidence="9">
    <location>
        <begin position="20"/>
        <end position="238"/>
    </location>
</feature>
<comment type="similarity">
    <text evidence="8">Belongs to the radical SAM superfamily. 7-carboxy-7-deazaguanine synthase family.</text>
</comment>
<sequence length="242" mass="27212">MSKLPVLEVFGPTIQGEGMVTGQKTMFVRTAGCDYACSWCDSAFTWDGSAKDGIKQMTPEQIWQSLKEAGGSRFSHVTISGGNPALYPQMGDFVRLLHEERIDVALETQGSRWQDWFVEVDDLTLSPKPPSSNMTADFEKLDLIVARLIDAGRQAHVSQKIVVFDEADYDFAKQAAKRYPQLDTYLQTGNPDVETADDEKLRTDLLSRYEALIDRVMADEEMNDVRVLPQLHTLLWGNMRGV</sequence>
<comment type="cofactor">
    <cofactor evidence="8">
        <name>Mg(2+)</name>
        <dbReference type="ChEBI" id="CHEBI:18420"/>
    </cofactor>
</comment>
<evidence type="ECO:0000256" key="5">
    <source>
        <dbReference type="ARBA" id="ARBA00023004"/>
    </source>
</evidence>
<dbReference type="GO" id="GO:1904047">
    <property type="term" value="F:S-adenosyl-L-methionine binding"/>
    <property type="evidence" value="ECO:0007669"/>
    <property type="project" value="UniProtKB-UniRule"/>
</dbReference>
<evidence type="ECO:0000259" key="9">
    <source>
        <dbReference type="PROSITE" id="PS51918"/>
    </source>
</evidence>
<feature type="binding site" evidence="8">
    <location>
        <position position="82"/>
    </location>
    <ligand>
        <name>S-adenosyl-L-methionine</name>
        <dbReference type="ChEBI" id="CHEBI:59789"/>
    </ligand>
</feature>
<evidence type="ECO:0000256" key="4">
    <source>
        <dbReference type="ARBA" id="ARBA00022842"/>
    </source>
</evidence>
<comment type="caution">
    <text evidence="8">Lacks conserved residue(s) required for the propagation of feature annotation.</text>
</comment>
<dbReference type="InterPro" id="IPR024924">
    <property type="entry name" value="7-CO-7-deazaguanine_synth-like"/>
</dbReference>
<organism evidence="10 11">
    <name type="scientific">Salisediminibacterium halotolerans</name>
    <dbReference type="NCBI Taxonomy" id="517425"/>
    <lineage>
        <taxon>Bacteria</taxon>
        <taxon>Bacillati</taxon>
        <taxon>Bacillota</taxon>
        <taxon>Bacilli</taxon>
        <taxon>Bacillales</taxon>
        <taxon>Bacillaceae</taxon>
        <taxon>Salisediminibacterium</taxon>
    </lineage>
</organism>
<evidence type="ECO:0000256" key="8">
    <source>
        <dbReference type="HAMAP-Rule" id="MF_00917"/>
    </source>
</evidence>
<keyword evidence="5 8" id="KW-0408">Iron</keyword>
<dbReference type="GO" id="GO:0016840">
    <property type="term" value="F:carbon-nitrogen lyase activity"/>
    <property type="evidence" value="ECO:0007669"/>
    <property type="project" value="UniProtKB-UniRule"/>
</dbReference>
<dbReference type="InterPro" id="IPR017742">
    <property type="entry name" value="Deazaguanine_synth"/>
</dbReference>
<dbReference type="OrthoDB" id="9792276at2"/>